<comment type="similarity">
    <text evidence="2">Belongs to the UbiA prenyltransferase family.</text>
</comment>
<dbReference type="InterPro" id="IPR044878">
    <property type="entry name" value="UbiA_sf"/>
</dbReference>
<keyword evidence="6 8" id="KW-0472">Membrane</keyword>
<dbReference type="InParanoid" id="D7FTE1"/>
<feature type="compositionally biased region" description="Low complexity" evidence="7">
    <location>
        <begin position="14"/>
        <end position="24"/>
    </location>
</feature>
<feature type="compositionally biased region" description="Basic and acidic residues" evidence="7">
    <location>
        <begin position="26"/>
        <end position="37"/>
    </location>
</feature>
<dbReference type="eggNOG" id="ENOG502R0I3">
    <property type="taxonomic scope" value="Eukaryota"/>
</dbReference>
<feature type="transmembrane region" description="Helical" evidence="8">
    <location>
        <begin position="200"/>
        <end position="220"/>
    </location>
</feature>
<dbReference type="OMA" id="FYQFIWK"/>
<dbReference type="PANTHER" id="PTHR43009">
    <property type="entry name" value="HOMOGENTISATE SOLANESYLTRANSFERASE, CHLOROPLASTIC"/>
    <property type="match status" value="1"/>
</dbReference>
<dbReference type="EMBL" id="FN649736">
    <property type="protein sequence ID" value="CBJ48519.1"/>
    <property type="molecule type" value="Genomic_DNA"/>
</dbReference>
<evidence type="ECO:0000256" key="1">
    <source>
        <dbReference type="ARBA" id="ARBA00004141"/>
    </source>
</evidence>
<evidence type="ECO:0000256" key="7">
    <source>
        <dbReference type="SAM" id="MobiDB-lite"/>
    </source>
</evidence>
<dbReference type="GO" id="GO:0004659">
    <property type="term" value="F:prenyltransferase activity"/>
    <property type="evidence" value="ECO:0007669"/>
    <property type="project" value="InterPro"/>
</dbReference>
<evidence type="ECO:0000256" key="6">
    <source>
        <dbReference type="ARBA" id="ARBA00023136"/>
    </source>
</evidence>
<feature type="transmembrane region" description="Helical" evidence="8">
    <location>
        <begin position="71"/>
        <end position="91"/>
    </location>
</feature>
<feature type="transmembrane region" description="Helical" evidence="8">
    <location>
        <begin position="97"/>
        <end position="115"/>
    </location>
</feature>
<feature type="transmembrane region" description="Helical" evidence="8">
    <location>
        <begin position="247"/>
        <end position="263"/>
    </location>
</feature>
<keyword evidence="4 8" id="KW-0812">Transmembrane</keyword>
<keyword evidence="5 8" id="KW-1133">Transmembrane helix</keyword>
<dbReference type="EMBL" id="FN648431">
    <property type="protein sequence ID" value="CBJ48519.1"/>
    <property type="molecule type" value="Genomic_DNA"/>
</dbReference>
<feature type="transmembrane region" description="Helical" evidence="8">
    <location>
        <begin position="145"/>
        <end position="163"/>
    </location>
</feature>
<reference evidence="9 10" key="1">
    <citation type="journal article" date="2010" name="Nature">
        <title>The Ectocarpus genome and the independent evolution of multicellularity in brown algae.</title>
        <authorList>
            <person name="Cock J.M."/>
            <person name="Sterck L."/>
            <person name="Rouze P."/>
            <person name="Scornet D."/>
            <person name="Allen A.E."/>
            <person name="Amoutzias G."/>
            <person name="Anthouard V."/>
            <person name="Artiguenave F."/>
            <person name="Aury J.M."/>
            <person name="Badger J.H."/>
            <person name="Beszteri B."/>
            <person name="Billiau K."/>
            <person name="Bonnet E."/>
            <person name="Bothwell J.H."/>
            <person name="Bowler C."/>
            <person name="Boyen C."/>
            <person name="Brownlee C."/>
            <person name="Carrano C.J."/>
            <person name="Charrier B."/>
            <person name="Cho G.Y."/>
            <person name="Coelho S.M."/>
            <person name="Collen J."/>
            <person name="Corre E."/>
            <person name="Da Silva C."/>
            <person name="Delage L."/>
            <person name="Delaroque N."/>
            <person name="Dittami S.M."/>
            <person name="Doulbeau S."/>
            <person name="Elias M."/>
            <person name="Farnham G."/>
            <person name="Gachon C.M."/>
            <person name="Gschloessl B."/>
            <person name="Heesch S."/>
            <person name="Jabbari K."/>
            <person name="Jubin C."/>
            <person name="Kawai H."/>
            <person name="Kimura K."/>
            <person name="Kloareg B."/>
            <person name="Kupper F.C."/>
            <person name="Lang D."/>
            <person name="Le Bail A."/>
            <person name="Leblanc C."/>
            <person name="Lerouge P."/>
            <person name="Lohr M."/>
            <person name="Lopez P.J."/>
            <person name="Martens C."/>
            <person name="Maumus F."/>
            <person name="Michel G."/>
            <person name="Miranda-Saavedra D."/>
            <person name="Morales J."/>
            <person name="Moreau H."/>
            <person name="Motomura T."/>
            <person name="Nagasato C."/>
            <person name="Napoli C.A."/>
            <person name="Nelson D.R."/>
            <person name="Nyvall-Collen P."/>
            <person name="Peters A.F."/>
            <person name="Pommier C."/>
            <person name="Potin P."/>
            <person name="Poulain J."/>
            <person name="Quesneville H."/>
            <person name="Read B."/>
            <person name="Rensing S.A."/>
            <person name="Ritter A."/>
            <person name="Rousvoal S."/>
            <person name="Samanta M."/>
            <person name="Samson G."/>
            <person name="Schroeder D.C."/>
            <person name="Segurens B."/>
            <person name="Strittmatter M."/>
            <person name="Tonon T."/>
            <person name="Tregear J.W."/>
            <person name="Valentin K."/>
            <person name="von Dassow P."/>
            <person name="Yamagishi T."/>
            <person name="Van de Peer Y."/>
            <person name="Wincker P."/>
        </authorList>
    </citation>
    <scope>NUCLEOTIDE SEQUENCE [LARGE SCALE GENOMIC DNA]</scope>
    <source>
        <strain evidence="10">Ec32 / CCAP1310/4</strain>
    </source>
</reference>
<protein>
    <submittedName>
        <fullName evidence="9">Tocopherol phytyltransferase</fullName>
    </submittedName>
</protein>
<evidence type="ECO:0000256" key="3">
    <source>
        <dbReference type="ARBA" id="ARBA00022679"/>
    </source>
</evidence>
<feature type="compositionally biased region" description="Gly residues" evidence="7">
    <location>
        <begin position="38"/>
        <end position="49"/>
    </location>
</feature>
<organism evidence="9 10">
    <name type="scientific">Ectocarpus siliculosus</name>
    <name type="common">Brown alga</name>
    <name type="synonym">Conferva siliculosa</name>
    <dbReference type="NCBI Taxonomy" id="2880"/>
    <lineage>
        <taxon>Eukaryota</taxon>
        <taxon>Sar</taxon>
        <taxon>Stramenopiles</taxon>
        <taxon>Ochrophyta</taxon>
        <taxon>PX clade</taxon>
        <taxon>Phaeophyceae</taxon>
        <taxon>Ectocarpales</taxon>
        <taxon>Ectocarpaceae</taxon>
        <taxon>Ectocarpus</taxon>
    </lineage>
</organism>
<comment type="subcellular location">
    <subcellularLocation>
        <location evidence="1">Membrane</location>
        <topology evidence="1">Multi-pass membrane protein</topology>
    </subcellularLocation>
</comment>
<sequence length="378" mass="39914">MRGGGDGDDWPLRSSSGVSSPVGGRDATEGVAGEKEVGGGGLSGDGDGGVTVSKTKQSLLKTLWEFSRPHTMIGTAVAIPAIGVFAGPPGVLPGRRFFLSMLWAMVPSLLINVYITGLNQITDVEIDKINKPYLPIPAGNLTSRAAKLTVTLCLLAGAVLGLAPCSLGSPGLALTVILSVLIGTVYSLPPFRLKRFPQVAALCILVVRGSIINGGFYSHAQLAGYGLSREKTALWALTLPFRDAKCALALAYFTVFAVVIALMKDVPDVEGDRMFNIPSFSVVLGETKLFAFARRLLTALLWSTAGVLGVGAKAAASASLPLTSGLRGLMSAVALIAGQLVRRRAAGVDPKQPKQVYDFYMDLWKLFYLSYLFLPLAR</sequence>
<accession>D7FTE1</accession>
<dbReference type="STRING" id="2880.D7FTE1"/>
<evidence type="ECO:0000256" key="4">
    <source>
        <dbReference type="ARBA" id="ARBA00022692"/>
    </source>
</evidence>
<dbReference type="OrthoDB" id="1502398at2759"/>
<dbReference type="PANTHER" id="PTHR43009:SF7">
    <property type="entry name" value="HOMOGENTISATE GERANYLGERANYLTRANSFERASE, CHLOROPLASTIC"/>
    <property type="match status" value="1"/>
</dbReference>
<dbReference type="InterPro" id="IPR044502">
    <property type="entry name" value="AtHST-like"/>
</dbReference>
<evidence type="ECO:0000313" key="10">
    <source>
        <dbReference type="Proteomes" id="UP000002630"/>
    </source>
</evidence>
<name>D7FTE1_ECTSI</name>
<dbReference type="Gene3D" id="1.10.357.140">
    <property type="entry name" value="UbiA prenyltransferase"/>
    <property type="match status" value="1"/>
</dbReference>
<dbReference type="Proteomes" id="UP000002630">
    <property type="component" value="Linkage Group LG11"/>
</dbReference>
<dbReference type="CDD" id="cd13960">
    <property type="entry name" value="PT_UbiA_HPT1"/>
    <property type="match status" value="1"/>
</dbReference>
<feature type="transmembrane region" description="Helical" evidence="8">
    <location>
        <begin position="169"/>
        <end position="188"/>
    </location>
</feature>
<keyword evidence="10" id="KW-1185">Reference proteome</keyword>
<evidence type="ECO:0000256" key="8">
    <source>
        <dbReference type="SAM" id="Phobius"/>
    </source>
</evidence>
<dbReference type="Pfam" id="PF01040">
    <property type="entry name" value="UbiA"/>
    <property type="match status" value="1"/>
</dbReference>
<keyword evidence="3" id="KW-0808">Transferase</keyword>
<dbReference type="InterPro" id="IPR000537">
    <property type="entry name" value="UbiA_prenyltransferase"/>
</dbReference>
<evidence type="ECO:0000256" key="5">
    <source>
        <dbReference type="ARBA" id="ARBA00022989"/>
    </source>
</evidence>
<dbReference type="GO" id="GO:0016020">
    <property type="term" value="C:membrane"/>
    <property type="evidence" value="ECO:0007669"/>
    <property type="project" value="UniProtKB-SubCell"/>
</dbReference>
<feature type="region of interest" description="Disordered" evidence="7">
    <location>
        <begin position="1"/>
        <end position="50"/>
    </location>
</feature>
<dbReference type="AlphaFoldDB" id="D7FTE1"/>
<evidence type="ECO:0000256" key="2">
    <source>
        <dbReference type="ARBA" id="ARBA00005985"/>
    </source>
</evidence>
<dbReference type="NCBIfam" id="NF009525">
    <property type="entry name" value="PRK12887.1"/>
    <property type="match status" value="1"/>
</dbReference>
<gene>
    <name evidence="9" type="primary">UbiA</name>
    <name evidence="9" type="ORF">Esi_0025_0048</name>
</gene>
<proteinExistence type="inferred from homology"/>
<feature type="transmembrane region" description="Helical" evidence="8">
    <location>
        <begin position="296"/>
        <end position="316"/>
    </location>
</feature>
<evidence type="ECO:0000313" key="9">
    <source>
        <dbReference type="EMBL" id="CBJ48519.1"/>
    </source>
</evidence>